<dbReference type="AlphaFoldDB" id="A0A8T2S1J0"/>
<accession>A0A8T2S1J0</accession>
<dbReference type="EMBL" id="CM035428">
    <property type="protein sequence ID" value="KAH7301817.1"/>
    <property type="molecule type" value="Genomic_DNA"/>
</dbReference>
<organism evidence="1 2">
    <name type="scientific">Ceratopteris richardii</name>
    <name type="common">Triangle waterfern</name>
    <dbReference type="NCBI Taxonomy" id="49495"/>
    <lineage>
        <taxon>Eukaryota</taxon>
        <taxon>Viridiplantae</taxon>
        <taxon>Streptophyta</taxon>
        <taxon>Embryophyta</taxon>
        <taxon>Tracheophyta</taxon>
        <taxon>Polypodiopsida</taxon>
        <taxon>Polypodiidae</taxon>
        <taxon>Polypodiales</taxon>
        <taxon>Pteridineae</taxon>
        <taxon>Pteridaceae</taxon>
        <taxon>Parkerioideae</taxon>
        <taxon>Ceratopteris</taxon>
    </lineage>
</organism>
<name>A0A8T2S1J0_CERRI</name>
<reference evidence="1 2" key="1">
    <citation type="submission" date="2021-08" db="EMBL/GenBank/DDBJ databases">
        <title>WGS assembly of Ceratopteris richardii.</title>
        <authorList>
            <person name="Marchant D.B."/>
            <person name="Chen G."/>
            <person name="Jenkins J."/>
            <person name="Shu S."/>
            <person name="Leebens-Mack J."/>
            <person name="Grimwood J."/>
            <person name="Schmutz J."/>
            <person name="Soltis P."/>
            <person name="Soltis D."/>
            <person name="Chen Z.-H."/>
        </authorList>
    </citation>
    <scope>NUCLEOTIDE SEQUENCE [LARGE SCALE GENOMIC DNA]</scope>
    <source>
        <strain evidence="1">Whitten #5841</strain>
        <tissue evidence="1">Leaf</tissue>
    </source>
</reference>
<dbReference type="Proteomes" id="UP000825935">
    <property type="component" value="Chromosome 23"/>
</dbReference>
<evidence type="ECO:0000313" key="1">
    <source>
        <dbReference type="EMBL" id="KAH7301817.1"/>
    </source>
</evidence>
<proteinExistence type="predicted"/>
<sequence length="68" mass="7955">MLSHFTLFVLASWGRRSIKVIIDVLLTNHFFLVGFNGLKISHTCRKWYIDVRRHGLIMGHFVISVKPM</sequence>
<protein>
    <submittedName>
        <fullName evidence="1">Uncharacterized protein</fullName>
    </submittedName>
</protein>
<gene>
    <name evidence="1" type="ORF">KP509_23G044600</name>
</gene>
<evidence type="ECO:0000313" key="2">
    <source>
        <dbReference type="Proteomes" id="UP000825935"/>
    </source>
</evidence>
<keyword evidence="2" id="KW-1185">Reference proteome</keyword>
<comment type="caution">
    <text evidence="1">The sequence shown here is derived from an EMBL/GenBank/DDBJ whole genome shotgun (WGS) entry which is preliminary data.</text>
</comment>